<name>A0A4Y7IH17_PAPSO</name>
<dbReference type="OrthoDB" id="2013011at2759"/>
<dbReference type="PANTHER" id="PTHR35127">
    <property type="entry name" value="OS03G0736900 PROTEIN"/>
    <property type="match status" value="1"/>
</dbReference>
<evidence type="ECO:0000313" key="3">
    <source>
        <dbReference type="Proteomes" id="UP000316621"/>
    </source>
</evidence>
<gene>
    <name evidence="2" type="ORF">C5167_041164</name>
</gene>
<dbReference type="Gramene" id="RZC48203">
    <property type="protein sequence ID" value="RZC48203"/>
    <property type="gene ID" value="C5167_041164"/>
</dbReference>
<dbReference type="OMA" id="EDDNANC"/>
<dbReference type="EMBL" id="CM010715">
    <property type="protein sequence ID" value="RZC48203.1"/>
    <property type="molecule type" value="Genomic_DNA"/>
</dbReference>
<accession>A0A4Y7IH17</accession>
<dbReference type="Pfam" id="PF25089">
    <property type="entry name" value="DUF7804"/>
    <property type="match status" value="1"/>
</dbReference>
<sequence>MASSSSSLGIRCGGSILKSSIESSSSSSCTCLHFQNHHHLKFNQQKQKRITLQGCSILNNHHHRNRRGSVVSNCSASTTTAAYLDTVFGTEMKKKKEKNQQIQDNAVSAVVREIKVGVYGDEEEEDEEKKVPSSPISADKLDQWMTFSVPEIVKNIGEAPLLVHIYSSISKGVGGISSIRSSNSTSTTAAEPVLEKTKADADSWNGVTKRWEEGSPVPDGIILVEQLKAEENDGGEDENDEVIASDMSGNSTKTWGVVIQGKGVESASSCYILKTCRVGSSLGFCTHFCLARAKCFGESADLQLKYSWLLGH</sequence>
<dbReference type="Proteomes" id="UP000316621">
    <property type="component" value="Chromosome 1"/>
</dbReference>
<evidence type="ECO:0000313" key="2">
    <source>
        <dbReference type="EMBL" id="RZC48203.1"/>
    </source>
</evidence>
<dbReference type="STRING" id="3469.A0A4Y7IH17"/>
<dbReference type="InterPro" id="IPR056706">
    <property type="entry name" value="DUF7804"/>
</dbReference>
<feature type="domain" description="DUF7804" evidence="1">
    <location>
        <begin position="136"/>
        <end position="233"/>
    </location>
</feature>
<reference evidence="2 3" key="1">
    <citation type="journal article" date="2018" name="Science">
        <title>The opium poppy genome and morphinan production.</title>
        <authorList>
            <person name="Guo L."/>
            <person name="Winzer T."/>
            <person name="Yang X."/>
            <person name="Li Y."/>
            <person name="Ning Z."/>
            <person name="He Z."/>
            <person name="Teodor R."/>
            <person name="Lu Y."/>
            <person name="Bowser T.A."/>
            <person name="Graham I.A."/>
            <person name="Ye K."/>
        </authorList>
    </citation>
    <scope>NUCLEOTIDE SEQUENCE [LARGE SCALE GENOMIC DNA]</scope>
    <source>
        <strain evidence="3">cv. HN1</strain>
        <tissue evidence="2">Leaves</tissue>
    </source>
</reference>
<protein>
    <recommendedName>
        <fullName evidence="1">DUF7804 domain-containing protein</fullName>
    </recommendedName>
</protein>
<proteinExistence type="predicted"/>
<dbReference type="PANTHER" id="PTHR35127:SF1">
    <property type="entry name" value="GENOME ASSEMBLY, CHROMOSOME: A10"/>
    <property type="match status" value="1"/>
</dbReference>
<dbReference type="AlphaFoldDB" id="A0A4Y7IH17"/>
<keyword evidence="3" id="KW-1185">Reference proteome</keyword>
<organism evidence="2 3">
    <name type="scientific">Papaver somniferum</name>
    <name type="common">Opium poppy</name>
    <dbReference type="NCBI Taxonomy" id="3469"/>
    <lineage>
        <taxon>Eukaryota</taxon>
        <taxon>Viridiplantae</taxon>
        <taxon>Streptophyta</taxon>
        <taxon>Embryophyta</taxon>
        <taxon>Tracheophyta</taxon>
        <taxon>Spermatophyta</taxon>
        <taxon>Magnoliopsida</taxon>
        <taxon>Ranunculales</taxon>
        <taxon>Papaveraceae</taxon>
        <taxon>Papaveroideae</taxon>
        <taxon>Papaver</taxon>
    </lineage>
</organism>
<evidence type="ECO:0000259" key="1">
    <source>
        <dbReference type="Pfam" id="PF25089"/>
    </source>
</evidence>